<dbReference type="PANTHER" id="PTHR11730:SF60">
    <property type="entry name" value="RH50, ISOFORM D"/>
    <property type="match status" value="1"/>
</dbReference>
<comment type="similarity">
    <text evidence="2">Belongs to the ammonium transporter (TC 2.A.49) family. Rh subfamily.</text>
</comment>
<dbReference type="PANTHER" id="PTHR11730">
    <property type="entry name" value="AMMONIUM TRANSPORTER"/>
    <property type="match status" value="1"/>
</dbReference>
<evidence type="ECO:0000313" key="10">
    <source>
        <dbReference type="Proteomes" id="UP001149090"/>
    </source>
</evidence>
<dbReference type="Proteomes" id="UP001149090">
    <property type="component" value="Unassembled WGS sequence"/>
</dbReference>
<name>A0A9Q0RBS1_ANAIG</name>
<dbReference type="PRINTS" id="PR00342">
    <property type="entry name" value="RHESUSRHD"/>
</dbReference>
<feature type="transmembrane region" description="Helical" evidence="7">
    <location>
        <begin position="120"/>
        <end position="136"/>
    </location>
</feature>
<feature type="domain" description="Ammonium transporter AmtB-like" evidence="8">
    <location>
        <begin position="45"/>
        <end position="403"/>
    </location>
</feature>
<dbReference type="Pfam" id="PF00909">
    <property type="entry name" value="Ammonium_transp"/>
    <property type="match status" value="1"/>
</dbReference>
<evidence type="ECO:0000256" key="5">
    <source>
        <dbReference type="ARBA" id="ARBA00023136"/>
    </source>
</evidence>
<sequence>MVELKHIFSPFVILTIVFEIVMMIIYGTWIEYDTEYTPGETEDPQVANTYKFYSDVAVMILIGFGYLMTFLKKYGYSAAGFTFFISCLTFQWAIVTNAFFHQVYTSFGKFAIEIPSIVEGMYATAAVLITFGAILGKTTPLQLIIVAFFEMIFYSLNIYVNIYQLKAIDVGGSMIIHAFGAFFGISLTRVLTSKLQTKSHNDSGSVYTSDIFSLIGTIWLWLYWPSFNGALAMPGAQFRAFMNTFLSLTASVLTTFFVSHILRGGKFDMVDIQNATLAGGVAVGTTADLFIYPVGALSCGVAGGLVSTLGFAYFAPKIEKFFGVQDTCGVQFLHGWPGIVGGLAGVIATKIANEHPSRYLAERSFHAFFHRGGDQPEIQLAALGITLGIAIFGGLFTGFILKLGTQNALNPFNDSEFWEVPQEFGKEPQQDSFPDPSDSKWVDYNPSDGEQMI</sequence>
<evidence type="ECO:0000259" key="8">
    <source>
        <dbReference type="Pfam" id="PF00909"/>
    </source>
</evidence>
<proteinExistence type="inferred from homology"/>
<evidence type="ECO:0000256" key="1">
    <source>
        <dbReference type="ARBA" id="ARBA00004141"/>
    </source>
</evidence>
<dbReference type="Gene3D" id="1.10.3430.10">
    <property type="entry name" value="Ammonium transporter AmtB like domains"/>
    <property type="match status" value="1"/>
</dbReference>
<feature type="transmembrane region" description="Helical" evidence="7">
    <location>
        <begin position="50"/>
        <end position="71"/>
    </location>
</feature>
<evidence type="ECO:0000256" key="7">
    <source>
        <dbReference type="SAM" id="Phobius"/>
    </source>
</evidence>
<organism evidence="9 10">
    <name type="scientific">Anaeramoeba ignava</name>
    <name type="common">Anaerobic marine amoeba</name>
    <dbReference type="NCBI Taxonomy" id="1746090"/>
    <lineage>
        <taxon>Eukaryota</taxon>
        <taxon>Metamonada</taxon>
        <taxon>Anaeramoebidae</taxon>
        <taxon>Anaeramoeba</taxon>
    </lineage>
</organism>
<keyword evidence="4 7" id="KW-1133">Transmembrane helix</keyword>
<dbReference type="InterPro" id="IPR029020">
    <property type="entry name" value="Ammonium/urea_transptr"/>
</dbReference>
<dbReference type="GO" id="GO:0097272">
    <property type="term" value="P:ammonium homeostasis"/>
    <property type="evidence" value="ECO:0007669"/>
    <property type="project" value="TreeGrafter"/>
</dbReference>
<feature type="transmembrane region" description="Helical" evidence="7">
    <location>
        <begin position="204"/>
        <end position="224"/>
    </location>
</feature>
<dbReference type="SUPFAM" id="SSF111352">
    <property type="entry name" value="Ammonium transporter"/>
    <property type="match status" value="1"/>
</dbReference>
<protein>
    <submittedName>
        <fullName evidence="9">Rh50 isoform b</fullName>
    </submittedName>
</protein>
<evidence type="ECO:0000313" key="9">
    <source>
        <dbReference type="EMBL" id="KAJ5073004.1"/>
    </source>
</evidence>
<gene>
    <name evidence="9" type="ORF">M0811_09218</name>
</gene>
<feature type="transmembrane region" description="Helical" evidence="7">
    <location>
        <begin position="174"/>
        <end position="192"/>
    </location>
</feature>
<comment type="caution">
    <text evidence="9">The sequence shown here is derived from an EMBL/GenBank/DDBJ whole genome shotgun (WGS) entry which is preliminary data.</text>
</comment>
<feature type="transmembrane region" description="Helical" evidence="7">
    <location>
        <begin position="244"/>
        <end position="262"/>
    </location>
</feature>
<evidence type="ECO:0000256" key="2">
    <source>
        <dbReference type="ARBA" id="ARBA00011036"/>
    </source>
</evidence>
<dbReference type="AlphaFoldDB" id="A0A9Q0RBS1"/>
<keyword evidence="3 7" id="KW-0812">Transmembrane</keyword>
<dbReference type="GO" id="GO:0008519">
    <property type="term" value="F:ammonium channel activity"/>
    <property type="evidence" value="ECO:0007669"/>
    <property type="project" value="InterPro"/>
</dbReference>
<dbReference type="GO" id="GO:0005886">
    <property type="term" value="C:plasma membrane"/>
    <property type="evidence" value="ECO:0007669"/>
    <property type="project" value="InterPro"/>
</dbReference>
<evidence type="ECO:0000256" key="6">
    <source>
        <dbReference type="SAM" id="MobiDB-lite"/>
    </source>
</evidence>
<keyword evidence="5 7" id="KW-0472">Membrane</keyword>
<feature type="region of interest" description="Disordered" evidence="6">
    <location>
        <begin position="423"/>
        <end position="453"/>
    </location>
</feature>
<accession>A0A9Q0RBS1</accession>
<dbReference type="EMBL" id="JAPDFW010000078">
    <property type="protein sequence ID" value="KAJ5073004.1"/>
    <property type="molecule type" value="Genomic_DNA"/>
</dbReference>
<evidence type="ECO:0000256" key="3">
    <source>
        <dbReference type="ARBA" id="ARBA00022692"/>
    </source>
</evidence>
<dbReference type="InterPro" id="IPR002229">
    <property type="entry name" value="RhesusRHD"/>
</dbReference>
<feature type="transmembrane region" description="Helical" evidence="7">
    <location>
        <begin position="78"/>
        <end position="100"/>
    </location>
</feature>
<reference evidence="9" key="1">
    <citation type="submission" date="2022-10" db="EMBL/GenBank/DDBJ databases">
        <title>Novel sulphate-reducing endosymbionts in the free-living metamonad Anaeramoeba.</title>
        <authorList>
            <person name="Jerlstrom-Hultqvist J."/>
            <person name="Cepicka I."/>
            <person name="Gallot-Lavallee L."/>
            <person name="Salas-Leiva D."/>
            <person name="Curtis B.A."/>
            <person name="Zahonova K."/>
            <person name="Pipaliya S."/>
            <person name="Dacks J."/>
            <person name="Roger A.J."/>
        </authorList>
    </citation>
    <scope>NUCLEOTIDE SEQUENCE</scope>
    <source>
        <strain evidence="9">BMAN</strain>
    </source>
</reference>
<dbReference type="InterPro" id="IPR024041">
    <property type="entry name" value="NH4_transpt_AmtB-like_dom"/>
</dbReference>
<dbReference type="OrthoDB" id="534912at2759"/>
<dbReference type="OMA" id="NCFEDDV"/>
<feature type="transmembrane region" description="Helical" evidence="7">
    <location>
        <begin position="7"/>
        <end position="30"/>
    </location>
</feature>
<keyword evidence="10" id="KW-1185">Reference proteome</keyword>
<evidence type="ECO:0000256" key="4">
    <source>
        <dbReference type="ARBA" id="ARBA00022989"/>
    </source>
</evidence>
<feature type="transmembrane region" description="Helical" evidence="7">
    <location>
        <begin position="143"/>
        <end position="162"/>
    </location>
</feature>
<comment type="subcellular location">
    <subcellularLocation>
        <location evidence="1">Membrane</location>
        <topology evidence="1">Multi-pass membrane protein</topology>
    </subcellularLocation>
</comment>
<feature type="transmembrane region" description="Helical" evidence="7">
    <location>
        <begin position="380"/>
        <end position="401"/>
    </location>
</feature>